<dbReference type="SUPFAM" id="SSF89392">
    <property type="entry name" value="Prokaryotic lipoproteins and lipoprotein localization factors"/>
    <property type="match status" value="1"/>
</dbReference>
<name>A0A2L2XAL5_9FIRM</name>
<gene>
    <name evidence="2" type="ORF">DCCM_2317</name>
</gene>
<accession>A0A2L2XAL5</accession>
<dbReference type="Proteomes" id="UP000239549">
    <property type="component" value="Unassembled WGS sequence"/>
</dbReference>
<dbReference type="AlphaFoldDB" id="A0A2L2XAL5"/>
<organism evidence="2 3">
    <name type="scientific">Desulfocucumis palustris</name>
    <dbReference type="NCBI Taxonomy" id="1898651"/>
    <lineage>
        <taxon>Bacteria</taxon>
        <taxon>Bacillati</taxon>
        <taxon>Bacillota</taxon>
        <taxon>Clostridia</taxon>
        <taxon>Eubacteriales</taxon>
        <taxon>Desulfocucumaceae</taxon>
        <taxon>Desulfocucumis</taxon>
    </lineage>
</organism>
<reference evidence="3" key="1">
    <citation type="submission" date="2018-02" db="EMBL/GenBank/DDBJ databases">
        <title>Genome sequence of Desulfocucumis palustris strain NAW-5.</title>
        <authorList>
            <person name="Watanabe M."/>
            <person name="Kojima H."/>
            <person name="Fukui M."/>
        </authorList>
    </citation>
    <scope>NUCLEOTIDE SEQUENCE [LARGE SCALE GENOMIC DNA]</scope>
    <source>
        <strain evidence="3">NAW-5</strain>
    </source>
</reference>
<protein>
    <submittedName>
        <fullName evidence="2">Uncharacterized protein</fullName>
    </submittedName>
</protein>
<dbReference type="EMBL" id="BFAV01000075">
    <property type="protein sequence ID" value="GBF33218.1"/>
    <property type="molecule type" value="Genomic_DNA"/>
</dbReference>
<keyword evidence="1" id="KW-0812">Transmembrane</keyword>
<evidence type="ECO:0000256" key="1">
    <source>
        <dbReference type="SAM" id="Phobius"/>
    </source>
</evidence>
<keyword evidence="1" id="KW-1133">Transmembrane helix</keyword>
<keyword evidence="3" id="KW-1185">Reference proteome</keyword>
<sequence length="236" mass="26755">MPFGFRLDRKRTLLTAGAAAASLLFVLVWGVISLLGTAKVVPEELFNHSLQNTLTSHSYRYSVEVKQNGSDVISTVQGERVEPDRVHIKGAMLKSRDIEFIQISDVTYMKDPWSSRWITLEDSKLAQAELFLTEFNPLSMFNFKDVPEVKVSGSERVDGVKTVLMELKPSVSNPYLEFKYVDYDYKIWADPKDQLIRKAVLEANLPAGQKGMTVEMKFWDFNEPLIIEKPGIETGS</sequence>
<dbReference type="InterPro" id="IPR029046">
    <property type="entry name" value="LolA/LolB/LppX"/>
</dbReference>
<proteinExistence type="predicted"/>
<dbReference type="Gene3D" id="2.50.20.20">
    <property type="match status" value="1"/>
</dbReference>
<comment type="caution">
    <text evidence="2">The sequence shown here is derived from an EMBL/GenBank/DDBJ whole genome shotgun (WGS) entry which is preliminary data.</text>
</comment>
<evidence type="ECO:0000313" key="2">
    <source>
        <dbReference type="EMBL" id="GBF33218.1"/>
    </source>
</evidence>
<feature type="transmembrane region" description="Helical" evidence="1">
    <location>
        <begin position="12"/>
        <end position="32"/>
    </location>
</feature>
<evidence type="ECO:0000313" key="3">
    <source>
        <dbReference type="Proteomes" id="UP000239549"/>
    </source>
</evidence>
<keyword evidence="1" id="KW-0472">Membrane</keyword>